<reference evidence="5" key="1">
    <citation type="submission" date="2023-07" db="EMBL/GenBank/DDBJ databases">
        <title>Genomic Encyclopedia of Type Strains, Phase IV (KMG-IV): sequencing the most valuable type-strain genomes for metagenomic binning, comparative biology and taxonomic classification.</title>
        <authorList>
            <person name="Goeker M."/>
        </authorList>
    </citation>
    <scope>NUCLEOTIDE SEQUENCE</scope>
    <source>
        <strain evidence="5">DSM 23947</strain>
    </source>
</reference>
<keyword evidence="3" id="KW-0804">Transcription</keyword>
<dbReference type="PANTHER" id="PTHR43280:SF28">
    <property type="entry name" value="HTH-TYPE TRANSCRIPTIONAL ACTIVATOR RHAS"/>
    <property type="match status" value="1"/>
</dbReference>
<organism evidence="5 6">
    <name type="scientific">Oikeobacillus pervagus</name>
    <dbReference type="NCBI Taxonomy" id="1325931"/>
    <lineage>
        <taxon>Bacteria</taxon>
        <taxon>Bacillati</taxon>
        <taxon>Bacillota</taxon>
        <taxon>Bacilli</taxon>
        <taxon>Bacillales</taxon>
        <taxon>Bacillaceae</taxon>
        <taxon>Oikeobacillus</taxon>
    </lineage>
</organism>
<dbReference type="InterPro" id="IPR014710">
    <property type="entry name" value="RmlC-like_jellyroll"/>
</dbReference>
<dbReference type="InterPro" id="IPR003313">
    <property type="entry name" value="AraC-bd"/>
</dbReference>
<dbReference type="Proteomes" id="UP001237207">
    <property type="component" value="Unassembled WGS sequence"/>
</dbReference>
<dbReference type="SMART" id="SM00342">
    <property type="entry name" value="HTH_ARAC"/>
    <property type="match status" value="1"/>
</dbReference>
<dbReference type="GO" id="GO:0003700">
    <property type="term" value="F:DNA-binding transcription factor activity"/>
    <property type="evidence" value="ECO:0007669"/>
    <property type="project" value="InterPro"/>
</dbReference>
<evidence type="ECO:0000256" key="2">
    <source>
        <dbReference type="ARBA" id="ARBA00023125"/>
    </source>
</evidence>
<feature type="domain" description="HTH araC/xylS-type" evidence="4">
    <location>
        <begin position="166"/>
        <end position="262"/>
    </location>
</feature>
<dbReference type="InterPro" id="IPR020449">
    <property type="entry name" value="Tscrpt_reg_AraC-type_HTH"/>
</dbReference>
<dbReference type="Gene3D" id="1.10.10.60">
    <property type="entry name" value="Homeodomain-like"/>
    <property type="match status" value="2"/>
</dbReference>
<dbReference type="GO" id="GO:0043565">
    <property type="term" value="F:sequence-specific DNA binding"/>
    <property type="evidence" value="ECO:0007669"/>
    <property type="project" value="InterPro"/>
</dbReference>
<dbReference type="SUPFAM" id="SSF51215">
    <property type="entry name" value="Regulatory protein AraC"/>
    <property type="match status" value="1"/>
</dbReference>
<dbReference type="RefSeq" id="WP_307258115.1">
    <property type="nucleotide sequence ID" value="NZ_JAUSUC010000036.1"/>
</dbReference>
<keyword evidence="2 5" id="KW-0238">DNA-binding</keyword>
<dbReference type="Gene3D" id="2.60.120.10">
    <property type="entry name" value="Jelly Rolls"/>
    <property type="match status" value="1"/>
</dbReference>
<dbReference type="InterPro" id="IPR018060">
    <property type="entry name" value="HTH_AraC"/>
</dbReference>
<dbReference type="PANTHER" id="PTHR43280">
    <property type="entry name" value="ARAC-FAMILY TRANSCRIPTIONAL REGULATOR"/>
    <property type="match status" value="1"/>
</dbReference>
<comment type="caution">
    <text evidence="5">The sequence shown here is derived from an EMBL/GenBank/DDBJ whole genome shotgun (WGS) entry which is preliminary data.</text>
</comment>
<protein>
    <submittedName>
        <fullName evidence="5">AraC-like DNA-binding protein</fullName>
    </submittedName>
</protein>
<evidence type="ECO:0000259" key="4">
    <source>
        <dbReference type="PROSITE" id="PS01124"/>
    </source>
</evidence>
<evidence type="ECO:0000313" key="5">
    <source>
        <dbReference type="EMBL" id="MDQ0216118.1"/>
    </source>
</evidence>
<keyword evidence="1" id="KW-0805">Transcription regulation</keyword>
<dbReference type="SUPFAM" id="SSF46689">
    <property type="entry name" value="Homeodomain-like"/>
    <property type="match status" value="2"/>
</dbReference>
<keyword evidence="6" id="KW-1185">Reference proteome</keyword>
<dbReference type="PRINTS" id="PR00032">
    <property type="entry name" value="HTHARAC"/>
</dbReference>
<dbReference type="InterPro" id="IPR009057">
    <property type="entry name" value="Homeodomain-like_sf"/>
</dbReference>
<evidence type="ECO:0000256" key="3">
    <source>
        <dbReference type="ARBA" id="ARBA00023163"/>
    </source>
</evidence>
<dbReference type="EMBL" id="JAUSUC010000036">
    <property type="protein sequence ID" value="MDQ0216118.1"/>
    <property type="molecule type" value="Genomic_DNA"/>
</dbReference>
<name>A0AAJ1WK23_9BACI</name>
<accession>A0AAJ1WK23</accession>
<evidence type="ECO:0000256" key="1">
    <source>
        <dbReference type="ARBA" id="ARBA00023015"/>
    </source>
</evidence>
<sequence length="262" mass="30754">MLNINPDHVVLKPAFATIQCEPNWEWKKREQPFANYDLFYIWSGEGTVVLNRRPYNVQKGSCFLFKPGDETTATQNSQNALTLTYIHFDVTEFIQTVPQSYRIIQNTLNFESLLTRYVRLLLEKPFGAEVEAKLIIKELMIHLLREDLQEEKQLVDVSNRLLETIREIANYIRQHPSREHSIENLAARANLSPRYFSKKFKQIIGQTVRSYIIQARIERAEHLLYYTGMTVTEAAKTLGYSDLHFFSRQFKQYTGKNPSEIR</sequence>
<dbReference type="Pfam" id="PF02311">
    <property type="entry name" value="AraC_binding"/>
    <property type="match status" value="1"/>
</dbReference>
<dbReference type="PROSITE" id="PS01124">
    <property type="entry name" value="HTH_ARAC_FAMILY_2"/>
    <property type="match status" value="1"/>
</dbReference>
<proteinExistence type="predicted"/>
<gene>
    <name evidence="5" type="ORF">J2S13_002540</name>
</gene>
<dbReference type="Pfam" id="PF12833">
    <property type="entry name" value="HTH_18"/>
    <property type="match status" value="1"/>
</dbReference>
<dbReference type="InterPro" id="IPR037923">
    <property type="entry name" value="HTH-like"/>
</dbReference>
<evidence type="ECO:0000313" key="6">
    <source>
        <dbReference type="Proteomes" id="UP001237207"/>
    </source>
</evidence>
<dbReference type="AlphaFoldDB" id="A0AAJ1WK23"/>